<accession>M0FH67</accession>
<evidence type="ECO:0000256" key="1">
    <source>
        <dbReference type="SAM" id="MobiDB-lite"/>
    </source>
</evidence>
<dbReference type="OrthoDB" id="270764at2157"/>
<feature type="region of interest" description="Disordered" evidence="1">
    <location>
        <begin position="352"/>
        <end position="460"/>
    </location>
</feature>
<name>M0FH67_9EURY</name>
<gene>
    <name evidence="2" type="ORF">C467_03891</name>
</gene>
<evidence type="ECO:0008006" key="4">
    <source>
        <dbReference type="Google" id="ProtNLM"/>
    </source>
</evidence>
<evidence type="ECO:0000313" key="3">
    <source>
        <dbReference type="Proteomes" id="UP000011689"/>
    </source>
</evidence>
<feature type="region of interest" description="Disordered" evidence="1">
    <location>
        <begin position="212"/>
        <end position="232"/>
    </location>
</feature>
<feature type="compositionally biased region" description="Gly residues" evidence="1">
    <location>
        <begin position="357"/>
        <end position="366"/>
    </location>
</feature>
<dbReference type="Pfam" id="PF17231">
    <property type="entry name" value="DUF5305"/>
    <property type="match status" value="1"/>
</dbReference>
<keyword evidence="3" id="KW-1185">Reference proteome</keyword>
<dbReference type="InterPro" id="IPR035185">
    <property type="entry name" value="DUF5305"/>
</dbReference>
<dbReference type="PATRIC" id="fig|1227481.4.peg.755"/>
<sequence>MSSAPSESRLRLRAVLNAQSTAILVACLLLAAVGAGLVYTTHVDPGTTEESRTVSSLTVESEYRHSATVTEPNAVFATGSVLDGRDTYFTRIAPELDVDVATTYAASSAENVTVEVGSTLVIRNVGEGDTVYWRETEPLASETVSDVAPGETVNASFALNSTAIDGRVASIEEQLGASPGETETFVTTEVAVDGRVGGVPTASTQTLDMTLTHGGDTYSVSEPGVQSDTTSRTERVTVERSYGALRSFGGPLLLLVGLLGAGGIGYATREFDLALAPAEREYLSYRDDRSEFDEWITTFRLPESVHDRPTAEAGSLRDLVDFAIDNDTGVVEDPRTGAFHAVSGEFVYTYRPPAPTGSGGDAGGEPDGAAIGRDDNHADDGPSSAGDVGSAGDSPSADTSGSAGDSAPSDTPDTAEDDGSVMNWVRDAIGSESPDADAASEPDRDDGPGPGDENAADDTR</sequence>
<dbReference type="Proteomes" id="UP000011689">
    <property type="component" value="Unassembled WGS sequence"/>
</dbReference>
<dbReference type="RefSeq" id="WP_008581937.1">
    <property type="nucleotide sequence ID" value="NZ_AOJO01000018.1"/>
</dbReference>
<organism evidence="2 3">
    <name type="scientific">Halorubrum hochstenium ATCC 700873</name>
    <dbReference type="NCBI Taxonomy" id="1227481"/>
    <lineage>
        <taxon>Archaea</taxon>
        <taxon>Methanobacteriati</taxon>
        <taxon>Methanobacteriota</taxon>
        <taxon>Stenosarchaea group</taxon>
        <taxon>Halobacteria</taxon>
        <taxon>Halobacteriales</taxon>
        <taxon>Haloferacaceae</taxon>
        <taxon>Halorubrum</taxon>
    </lineage>
</organism>
<comment type="caution">
    <text evidence="2">The sequence shown here is derived from an EMBL/GenBank/DDBJ whole genome shotgun (WGS) entry which is preliminary data.</text>
</comment>
<dbReference type="EMBL" id="AOJO01000018">
    <property type="protein sequence ID" value="ELZ59386.1"/>
    <property type="molecule type" value="Genomic_DNA"/>
</dbReference>
<feature type="compositionally biased region" description="Polar residues" evidence="1">
    <location>
        <begin position="218"/>
        <end position="228"/>
    </location>
</feature>
<evidence type="ECO:0000313" key="2">
    <source>
        <dbReference type="EMBL" id="ELZ59386.1"/>
    </source>
</evidence>
<feature type="compositionally biased region" description="Low complexity" evidence="1">
    <location>
        <begin position="381"/>
        <end position="411"/>
    </location>
</feature>
<protein>
    <recommendedName>
        <fullName evidence="4">DUF5305 domain-containing protein</fullName>
    </recommendedName>
</protein>
<dbReference type="STRING" id="1227481.C467_03891"/>
<proteinExistence type="predicted"/>
<dbReference type="GeneID" id="72712626"/>
<dbReference type="AlphaFoldDB" id="M0FH67"/>
<reference evidence="2 3" key="1">
    <citation type="journal article" date="2014" name="PLoS Genet.">
        <title>Phylogenetically driven sequencing of extremely halophilic archaea reveals strategies for static and dynamic osmo-response.</title>
        <authorList>
            <person name="Becker E.A."/>
            <person name="Seitzer P.M."/>
            <person name="Tritt A."/>
            <person name="Larsen D."/>
            <person name="Krusor M."/>
            <person name="Yao A.I."/>
            <person name="Wu D."/>
            <person name="Madern D."/>
            <person name="Eisen J.A."/>
            <person name="Darling A.E."/>
            <person name="Facciotti M.T."/>
        </authorList>
    </citation>
    <scope>NUCLEOTIDE SEQUENCE [LARGE SCALE GENOMIC DNA]</scope>
    <source>
        <strain evidence="2 3">ATCC 700873</strain>
    </source>
</reference>